<organism evidence="1 2">
    <name type="scientific">Bacillus manliponensis</name>
    <dbReference type="NCBI Taxonomy" id="574376"/>
    <lineage>
        <taxon>Bacteria</taxon>
        <taxon>Bacillati</taxon>
        <taxon>Bacillota</taxon>
        <taxon>Bacilli</taxon>
        <taxon>Bacillales</taxon>
        <taxon>Bacillaceae</taxon>
        <taxon>Bacillus</taxon>
        <taxon>Bacillus cereus group</taxon>
    </lineage>
</organism>
<dbReference type="InterPro" id="IPR016039">
    <property type="entry name" value="Thiolase-like"/>
</dbReference>
<protein>
    <recommendedName>
        <fullName evidence="3">Beta-ketoacyl-[acyl-carrier-protein] synthase III C-terminal domain-containing protein</fullName>
    </recommendedName>
</protein>
<dbReference type="SUPFAM" id="SSF53901">
    <property type="entry name" value="Thiolase-like"/>
    <property type="match status" value="1"/>
</dbReference>
<dbReference type="GO" id="GO:0016746">
    <property type="term" value="F:acyltransferase activity"/>
    <property type="evidence" value="ECO:0007669"/>
    <property type="project" value="InterPro"/>
</dbReference>
<evidence type="ECO:0000313" key="2">
    <source>
        <dbReference type="Proteomes" id="UP000027822"/>
    </source>
</evidence>
<dbReference type="AlphaFoldDB" id="A0A073JW87"/>
<reference evidence="1 2" key="1">
    <citation type="submission" date="2014-06" db="EMBL/GenBank/DDBJ databases">
        <title>Draft genome sequence of Bacillus manliponensis JCM 15802 (MCCC 1A00708).</title>
        <authorList>
            <person name="Lai Q."/>
            <person name="Liu Y."/>
            <person name="Shao Z."/>
        </authorList>
    </citation>
    <scope>NUCLEOTIDE SEQUENCE [LARGE SCALE GENOMIC DNA]</scope>
    <source>
        <strain evidence="1 2">JCM 15802</strain>
    </source>
</reference>
<dbReference type="RefSeq" id="WP_034640591.1">
    <property type="nucleotide sequence ID" value="NZ_CBCSJC010000014.1"/>
</dbReference>
<evidence type="ECO:0000313" key="1">
    <source>
        <dbReference type="EMBL" id="KEK18555.1"/>
    </source>
</evidence>
<dbReference type="STRING" id="574376.BAMA_04620"/>
<name>A0A073JW87_9BACI</name>
<sequence length="312" mass="35465">MELFISNLEVLYIEEYQTVTEYLQDLKSEKVNTEFNSMFESYGYVSSIATKSKDLDSFKKHMYIIPVSQRNVVEMSGDVVNKSLEGLSTGDITHLVYCHELLNLPQPITVAMNIKKQGNLSKALPYAIKDQGACVSLTGINIANMFIEEDQKFQIICADKCNSPQNRLNDEGFPYGDGAASFTISKDQGSFKIISWNLHTWYTEEGSNFEKNIQNNIEKYLLDIVAGDSDKIPEYVILQNYSLDIINHLKDKFNNVHFYQRSYRNTANLSTSDPYYSLKELYQEKKMSEGTQVLLIFAGSKGTIGTLLLECT</sequence>
<keyword evidence="2" id="KW-1185">Reference proteome</keyword>
<comment type="caution">
    <text evidence="1">The sequence shown here is derived from an EMBL/GenBank/DDBJ whole genome shotgun (WGS) entry which is preliminary data.</text>
</comment>
<gene>
    <name evidence="1" type="ORF">BAMA_04620</name>
</gene>
<dbReference type="EMBL" id="JOTN01000013">
    <property type="protein sequence ID" value="KEK18555.1"/>
    <property type="molecule type" value="Genomic_DNA"/>
</dbReference>
<proteinExistence type="predicted"/>
<evidence type="ECO:0008006" key="3">
    <source>
        <dbReference type="Google" id="ProtNLM"/>
    </source>
</evidence>
<accession>A0A073JW87</accession>
<dbReference type="Proteomes" id="UP000027822">
    <property type="component" value="Unassembled WGS sequence"/>
</dbReference>
<dbReference type="Gene3D" id="3.40.47.10">
    <property type="match status" value="1"/>
</dbReference>